<feature type="compositionally biased region" description="Basic and acidic residues" evidence="1">
    <location>
        <begin position="748"/>
        <end position="764"/>
    </location>
</feature>
<evidence type="ECO:0000256" key="1">
    <source>
        <dbReference type="SAM" id="MobiDB-lite"/>
    </source>
</evidence>
<feature type="region of interest" description="Disordered" evidence="1">
    <location>
        <begin position="705"/>
        <end position="797"/>
    </location>
</feature>
<dbReference type="eggNOG" id="ENOG502SAIF">
    <property type="taxonomic scope" value="Eukaryota"/>
</dbReference>
<name>C1FIE8_MICCC</name>
<accession>C1FIE8</accession>
<dbReference type="AlphaFoldDB" id="C1FIE8"/>
<dbReference type="Gene3D" id="1.25.40.10">
    <property type="entry name" value="Tetratricopeptide repeat domain"/>
    <property type="match status" value="1"/>
</dbReference>
<proteinExistence type="predicted"/>
<evidence type="ECO:0000313" key="2">
    <source>
        <dbReference type="EMBL" id="ACO69709.1"/>
    </source>
</evidence>
<feature type="region of interest" description="Disordered" evidence="1">
    <location>
        <begin position="387"/>
        <end position="411"/>
    </location>
</feature>
<dbReference type="InterPro" id="IPR011990">
    <property type="entry name" value="TPR-like_helical_dom_sf"/>
</dbReference>
<dbReference type="InParanoid" id="C1FIE8"/>
<protein>
    <submittedName>
        <fullName evidence="2">Uncharacterized protein</fullName>
    </submittedName>
</protein>
<dbReference type="STRING" id="296587.C1FIE8"/>
<evidence type="ECO:0000313" key="3">
    <source>
        <dbReference type="Proteomes" id="UP000002009"/>
    </source>
</evidence>
<dbReference type="Proteomes" id="UP000002009">
    <property type="component" value="Chromosome 10"/>
</dbReference>
<dbReference type="EMBL" id="CP001576">
    <property type="protein sequence ID" value="ACO69709.1"/>
    <property type="molecule type" value="Genomic_DNA"/>
</dbReference>
<organism evidence="2 3">
    <name type="scientific">Micromonas commoda (strain RCC299 / NOUM17 / CCMP2709)</name>
    <name type="common">Picoplanktonic green alga</name>
    <dbReference type="NCBI Taxonomy" id="296587"/>
    <lineage>
        <taxon>Eukaryota</taxon>
        <taxon>Viridiplantae</taxon>
        <taxon>Chlorophyta</taxon>
        <taxon>Mamiellophyceae</taxon>
        <taxon>Mamiellales</taxon>
        <taxon>Mamiellaceae</taxon>
        <taxon>Micromonas</taxon>
    </lineage>
</organism>
<feature type="compositionally biased region" description="Basic and acidic residues" evidence="1">
    <location>
        <begin position="786"/>
        <end position="797"/>
    </location>
</feature>
<reference evidence="2 3" key="1">
    <citation type="journal article" date="2009" name="Science">
        <title>Green evolution and dynamic adaptations revealed by genomes of the marine picoeukaryotes Micromonas.</title>
        <authorList>
            <person name="Worden A.Z."/>
            <person name="Lee J.H."/>
            <person name="Mock T."/>
            <person name="Rouze P."/>
            <person name="Simmons M.P."/>
            <person name="Aerts A.L."/>
            <person name="Allen A.E."/>
            <person name="Cuvelier M.L."/>
            <person name="Derelle E."/>
            <person name="Everett M.V."/>
            <person name="Foulon E."/>
            <person name="Grimwood J."/>
            <person name="Gundlach H."/>
            <person name="Henrissat B."/>
            <person name="Napoli C."/>
            <person name="McDonald S.M."/>
            <person name="Parker M.S."/>
            <person name="Rombauts S."/>
            <person name="Salamov A."/>
            <person name="Von Dassow P."/>
            <person name="Badger J.H."/>
            <person name="Coutinho P.M."/>
            <person name="Demir E."/>
            <person name="Dubchak I."/>
            <person name="Gentemann C."/>
            <person name="Eikrem W."/>
            <person name="Gready J.E."/>
            <person name="John U."/>
            <person name="Lanier W."/>
            <person name="Lindquist E.A."/>
            <person name="Lucas S."/>
            <person name="Mayer K.F."/>
            <person name="Moreau H."/>
            <person name="Not F."/>
            <person name="Otillar R."/>
            <person name="Panaud O."/>
            <person name="Pangilinan J."/>
            <person name="Paulsen I."/>
            <person name="Piegu B."/>
            <person name="Poliakov A."/>
            <person name="Robbens S."/>
            <person name="Schmutz J."/>
            <person name="Toulza E."/>
            <person name="Wyss T."/>
            <person name="Zelensky A."/>
            <person name="Zhou K."/>
            <person name="Armbrust E.V."/>
            <person name="Bhattacharya D."/>
            <person name="Goodenough U.W."/>
            <person name="Van de Peer Y."/>
            <person name="Grigoriev I.V."/>
        </authorList>
    </citation>
    <scope>NUCLEOTIDE SEQUENCE [LARGE SCALE GENOMIC DNA]</scope>
    <source>
        <strain evidence="3">RCC299 / NOUM17</strain>
    </source>
</reference>
<gene>
    <name evidence="2" type="ORF">MICPUN_102649</name>
</gene>
<feature type="compositionally biased region" description="Basic and acidic residues" evidence="1">
    <location>
        <begin position="724"/>
        <end position="738"/>
    </location>
</feature>
<dbReference type="KEGG" id="mis:MICPUN_102649"/>
<dbReference type="SUPFAM" id="SSF48452">
    <property type="entry name" value="TPR-like"/>
    <property type="match status" value="1"/>
</dbReference>
<keyword evidence="3" id="KW-1185">Reference proteome</keyword>
<dbReference type="OrthoDB" id="629492at2759"/>
<sequence length="797" mass="86710">MDAPCRPRPPRQPKTAAENCAISVKGVGDKCAKEGKWPDARDEYAKAISLVLDGSAPTEGWAWDLLPRLLCNRAIALYKCGVQFDMACVDAMRAADALKVHLHSDAQPGGAGSKRAEQLKLLTKARFWEARALTRLDPPRLTDACDALRKALATCHKRGDDGKSDARAAQIELRDVASKLPLGFVCEHWADAVAQAESPSPFATSQREGRLLKPVRPDACRMSKVELTAVLEECAVGQENEWRDEMVAAWVSASAAAGVDGDRLGGSQSSAIGGLGGRRAKFFLHSVRARAYMRRGRHEQALRDSRAALSYVPSSSEWELFDADAATPLRSLDPADAHVPVPITETARRAAGARAMHAAALEAAGAVVNAGELDVYHPEFNPCALDGDVDPDAPVEPGTDPNALPKKSYDDVTKSAWKNSTTTMGEGGVDVDARKTNADRLHAKRTHLTTRGVGRVVLCAAGEGGRTEDLVVDSGVAAAVEWRRACALDPNRRDYSARCVAAAERHLPTKPRSVLLDEGAGAAVEWLEKEKWANAPEYVRPRSKYYYFYEWMRERITDHFPALPEPIMDKLLAMDAGELDLLLRYPKAIRGQVEEYLDVYRREGGKYLETYRTPQLSWEEVKALKGRDTIGLGPQNESGLMGMGVGGGGFDSCGNRIGPKKPMLLEDAEDVSDDEHTTDRAMLGAAGDEGLTEEEAAGLVMNNSATSKRRDRRLAKYPNLPPDAQRDAVHRREARAAGDSKFLVGNDRATKGLPQREIDPDTSRRVAAILGKDASPSTPAIGNAPKKIEVRDMDEMD</sequence>
<dbReference type="RefSeq" id="XP_002508451.1">
    <property type="nucleotide sequence ID" value="XM_002508405.1"/>
</dbReference>
<dbReference type="GeneID" id="8247002"/>